<evidence type="ECO:0000256" key="6">
    <source>
        <dbReference type="ARBA" id="ARBA00022787"/>
    </source>
</evidence>
<keyword evidence="11" id="KW-0675">Receptor</keyword>
<reference evidence="11 12" key="1">
    <citation type="journal article" date="2018" name="Sci. Rep.">
        <title>Genomic signatures of local adaptation to the degree of environmental predictability in rotifers.</title>
        <authorList>
            <person name="Franch-Gras L."/>
            <person name="Hahn C."/>
            <person name="Garcia-Roger E.M."/>
            <person name="Carmona M.J."/>
            <person name="Serra M."/>
            <person name="Gomez A."/>
        </authorList>
    </citation>
    <scope>NUCLEOTIDE SEQUENCE [LARGE SCALE GENOMIC DNA]</scope>
    <source>
        <strain evidence="11">HYR1</strain>
    </source>
</reference>
<name>A0A3M7PUG3_BRAPC</name>
<evidence type="ECO:0000313" key="12">
    <source>
        <dbReference type="Proteomes" id="UP000276133"/>
    </source>
</evidence>
<dbReference type="STRING" id="10195.A0A3M7PUG3"/>
<dbReference type="InterPro" id="IPR023614">
    <property type="entry name" value="Porin_dom_sf"/>
</dbReference>
<protein>
    <submittedName>
        <fullName evidence="11">Mitochondrial import receptor subunit TOM40-like protein</fullName>
    </submittedName>
</protein>
<proteinExistence type="inferred from homology"/>
<feature type="region of interest" description="Disordered" evidence="10">
    <location>
        <begin position="1"/>
        <end position="21"/>
    </location>
</feature>
<organism evidence="11 12">
    <name type="scientific">Brachionus plicatilis</name>
    <name type="common">Marine rotifer</name>
    <name type="synonym">Brachionus muelleri</name>
    <dbReference type="NCBI Taxonomy" id="10195"/>
    <lineage>
        <taxon>Eukaryota</taxon>
        <taxon>Metazoa</taxon>
        <taxon>Spiralia</taxon>
        <taxon>Gnathifera</taxon>
        <taxon>Rotifera</taxon>
        <taxon>Eurotatoria</taxon>
        <taxon>Monogononta</taxon>
        <taxon>Pseudotrocha</taxon>
        <taxon>Ploima</taxon>
        <taxon>Brachionidae</taxon>
        <taxon>Brachionus</taxon>
    </lineage>
</organism>
<evidence type="ECO:0000256" key="5">
    <source>
        <dbReference type="ARBA" id="ARBA00022692"/>
    </source>
</evidence>
<keyword evidence="3" id="KW-0813">Transport</keyword>
<dbReference type="Proteomes" id="UP000276133">
    <property type="component" value="Unassembled WGS sequence"/>
</dbReference>
<evidence type="ECO:0000256" key="10">
    <source>
        <dbReference type="SAM" id="MobiDB-lite"/>
    </source>
</evidence>
<keyword evidence="5" id="KW-0812">Transmembrane</keyword>
<evidence type="ECO:0000256" key="1">
    <source>
        <dbReference type="ARBA" id="ARBA00004374"/>
    </source>
</evidence>
<comment type="similarity">
    <text evidence="2">Belongs to the Tom40 family.</text>
</comment>
<comment type="caution">
    <text evidence="11">The sequence shown here is derived from an EMBL/GenBank/DDBJ whole genome shotgun (WGS) entry which is preliminary data.</text>
</comment>
<dbReference type="AlphaFoldDB" id="A0A3M7PUG3"/>
<dbReference type="OrthoDB" id="19656at2759"/>
<keyword evidence="6" id="KW-1000">Mitochondrion outer membrane</keyword>
<evidence type="ECO:0000256" key="2">
    <source>
        <dbReference type="ARBA" id="ARBA00010510"/>
    </source>
</evidence>
<evidence type="ECO:0000313" key="11">
    <source>
        <dbReference type="EMBL" id="RNA02720.1"/>
    </source>
</evidence>
<dbReference type="GO" id="GO:0005741">
    <property type="term" value="C:mitochondrial outer membrane"/>
    <property type="evidence" value="ECO:0007669"/>
    <property type="project" value="UniProtKB-SubCell"/>
</dbReference>
<dbReference type="Gene3D" id="2.40.160.10">
    <property type="entry name" value="Porin"/>
    <property type="match status" value="1"/>
</dbReference>
<dbReference type="GO" id="GO:0008320">
    <property type="term" value="F:protein transmembrane transporter activity"/>
    <property type="evidence" value="ECO:0007669"/>
    <property type="project" value="InterPro"/>
</dbReference>
<comment type="subcellular location">
    <subcellularLocation>
        <location evidence="1">Mitochondrion outer membrane</location>
        <topology evidence="1">Multi-pass membrane protein</topology>
    </subcellularLocation>
</comment>
<dbReference type="EMBL" id="REGN01008775">
    <property type="protein sequence ID" value="RNA02720.1"/>
    <property type="molecule type" value="Genomic_DNA"/>
</dbReference>
<keyword evidence="7" id="KW-0653">Protein transport</keyword>
<accession>A0A3M7PUG3</accession>
<evidence type="ECO:0000256" key="7">
    <source>
        <dbReference type="ARBA" id="ARBA00022927"/>
    </source>
</evidence>
<evidence type="ECO:0000256" key="3">
    <source>
        <dbReference type="ARBA" id="ARBA00022448"/>
    </source>
</evidence>
<keyword evidence="9" id="KW-0472">Membrane</keyword>
<dbReference type="Pfam" id="PF01459">
    <property type="entry name" value="Porin_3"/>
    <property type="match status" value="1"/>
</dbReference>
<sequence length="310" mass="34414">MASSAFGQTENEPSVIDPTLLSRNPGTFEDLNKKTKDLYPIIFEGFKFTLNKVISTHFQINHNIILSSVVPSGYKFGATYVGVNQISASEVYPIVLGDMDSNGNLNTNIIHQFHPNVRTRVVAQIADGILAGYQMTNDYKGNDFTASITAVNSDIIQNSGVLIGHYLQRVSKNLDLGCELLVQYGRNVPNNRMALYSVGWRYFGNMWQFSGVVNPLGSLHLCYYHQSKSPLQFGVELETNLRTMESSSSFSYQVDLSKANMTFKGMVDSNWTAGAVLEKRLLPLPFTFVLSGFLNHVKASYKFGIGFTIG</sequence>
<keyword evidence="8" id="KW-0496">Mitochondrion</keyword>
<evidence type="ECO:0000256" key="4">
    <source>
        <dbReference type="ARBA" id="ARBA00022452"/>
    </source>
</evidence>
<dbReference type="CDD" id="cd07305">
    <property type="entry name" value="Porin3_Tom40"/>
    <property type="match status" value="1"/>
</dbReference>
<evidence type="ECO:0000256" key="9">
    <source>
        <dbReference type="ARBA" id="ARBA00023136"/>
    </source>
</evidence>
<dbReference type="PANTHER" id="PTHR10802">
    <property type="entry name" value="MITOCHONDRIAL IMPORT RECEPTOR SUBUNIT TOM40"/>
    <property type="match status" value="1"/>
</dbReference>
<keyword evidence="4" id="KW-1134">Transmembrane beta strand</keyword>
<feature type="compositionally biased region" description="Polar residues" evidence="10">
    <location>
        <begin position="1"/>
        <end position="12"/>
    </location>
</feature>
<dbReference type="InterPro" id="IPR037930">
    <property type="entry name" value="Tom40"/>
</dbReference>
<dbReference type="InterPro" id="IPR027246">
    <property type="entry name" value="Porin_Euk/Tom40"/>
</dbReference>
<evidence type="ECO:0000256" key="8">
    <source>
        <dbReference type="ARBA" id="ARBA00023128"/>
    </source>
</evidence>
<dbReference type="GO" id="GO:0030150">
    <property type="term" value="P:protein import into mitochondrial matrix"/>
    <property type="evidence" value="ECO:0007669"/>
    <property type="project" value="InterPro"/>
</dbReference>
<keyword evidence="12" id="KW-1185">Reference proteome</keyword>
<gene>
    <name evidence="11" type="ORF">BpHYR1_008023</name>
</gene>